<keyword evidence="3" id="KW-1185">Reference proteome</keyword>
<proteinExistence type="predicted"/>
<reference evidence="2" key="1">
    <citation type="submission" date="2021-05" db="EMBL/GenBank/DDBJ databases">
        <title>Molecular characterization for Shewanella algae harboring chromosomal blaOXA-55-like strains isolated from clinical and environment sample.</title>
        <authorList>
            <person name="Ohama Y."/>
            <person name="Aoki K."/>
            <person name="Harada S."/>
            <person name="Moriya K."/>
            <person name="Ishii Y."/>
            <person name="Tateda K."/>
        </authorList>
    </citation>
    <scope>NUCLEOTIDE SEQUENCE</scope>
    <source>
        <strain evidence="2">JCM 11563</strain>
    </source>
</reference>
<dbReference type="Proteomes" id="UP000887104">
    <property type="component" value="Unassembled WGS sequence"/>
</dbReference>
<dbReference type="EMBL" id="BPEY01000163">
    <property type="protein sequence ID" value="GIU52211.1"/>
    <property type="molecule type" value="Genomic_DNA"/>
</dbReference>
<dbReference type="Pfam" id="PF09677">
    <property type="entry name" value="TrbI_Ftype"/>
    <property type="match status" value="1"/>
</dbReference>
<accession>A0ABQ4PRG7</accession>
<protein>
    <submittedName>
        <fullName evidence="2">Uncharacterized protein</fullName>
    </submittedName>
</protein>
<sequence>MKKTLLTIALSVAFSIPATLIVQQFVAPNTHIVTVDTTKLLNDLTAELASQSLPEAAINIKIDEWAVTFDSAITRWASQNNSIIVDKSYILNQNTIDITRDIAAMIDIQAKHDPNQSEDRF</sequence>
<evidence type="ECO:0000313" key="2">
    <source>
        <dbReference type="EMBL" id="GIU52211.1"/>
    </source>
</evidence>
<feature type="chain" id="PRO_5045122765" evidence="1">
    <location>
        <begin position="21"/>
        <end position="121"/>
    </location>
</feature>
<name>A0ABQ4PRG7_9GAMM</name>
<gene>
    <name evidence="2" type="ORF">TUM4438_44340</name>
</gene>
<dbReference type="RefSeq" id="WP_220783396.1">
    <property type="nucleotide sequence ID" value="NZ_BPEY01000163.1"/>
</dbReference>
<feature type="signal peptide" evidence="1">
    <location>
        <begin position="1"/>
        <end position="20"/>
    </location>
</feature>
<keyword evidence="1" id="KW-0732">Signal</keyword>
<evidence type="ECO:0000313" key="3">
    <source>
        <dbReference type="Proteomes" id="UP000887104"/>
    </source>
</evidence>
<evidence type="ECO:0000256" key="1">
    <source>
        <dbReference type="SAM" id="SignalP"/>
    </source>
</evidence>
<comment type="caution">
    <text evidence="2">The sequence shown here is derived from an EMBL/GenBank/DDBJ whole genome shotgun (WGS) entry which is preliminary data.</text>
</comment>
<dbReference type="InterPro" id="IPR014115">
    <property type="entry name" value="TrbI_Ftype"/>
</dbReference>
<organism evidence="2 3">
    <name type="scientific">Shewanella sairae</name>
    <dbReference type="NCBI Taxonomy" id="190310"/>
    <lineage>
        <taxon>Bacteria</taxon>
        <taxon>Pseudomonadati</taxon>
        <taxon>Pseudomonadota</taxon>
        <taxon>Gammaproteobacteria</taxon>
        <taxon>Alteromonadales</taxon>
        <taxon>Shewanellaceae</taxon>
        <taxon>Shewanella</taxon>
    </lineage>
</organism>